<dbReference type="InterPro" id="IPR006912">
    <property type="entry name" value="Harbinger_derived_prot"/>
</dbReference>
<evidence type="ECO:0008006" key="3">
    <source>
        <dbReference type="Google" id="ProtNLM"/>
    </source>
</evidence>
<reference evidence="1" key="1">
    <citation type="submission" date="2022-07" db="EMBL/GenBank/DDBJ databases">
        <authorList>
            <person name="Macas J."/>
            <person name="Novak P."/>
            <person name="Neumann P."/>
        </authorList>
    </citation>
    <scope>NUCLEOTIDE SEQUENCE</scope>
</reference>
<proteinExistence type="predicted"/>
<sequence>MASSSFQPNSDSPSSSDGELELTKKLFHEPLKDYSLDDEYISNVPLIVSTLLTATKCSLGSTSSRSYIRRDRKERHDVIVNDYFKGENSKYGPDLFRRRFRMDIELFNRILKDVENYDSYFQQKYDAVGNIGLSPLQKIVAAIRMLAYGCPADLLDEYVQIGESTDVESLKRFCDSIIGLYEKKYLRKPNSDDIKILLKEGEACGFPGRRYLTIFLTVLLHHEKLFAKLQEFARKDVERAFGVLQSRWHIVKGPARLLSAKDLGKIMKTCIILHNVIIEDEHSQGINPEDWKGEGDEPVECVTLEHDFTLIMSMMISRTKLVQDTWLHKDLKNDLINHMWEVYGGQVVDD</sequence>
<evidence type="ECO:0000313" key="1">
    <source>
        <dbReference type="EMBL" id="CAH9124441.1"/>
    </source>
</evidence>
<name>A0AAV0EPL8_9ASTE</name>
<dbReference type="Proteomes" id="UP001152523">
    <property type="component" value="Unassembled WGS sequence"/>
</dbReference>
<gene>
    <name evidence="1" type="ORF">CEPIT_LOCUS25989</name>
</gene>
<dbReference type="PANTHER" id="PTHR47150:SF7">
    <property type="entry name" value="NUCLEASE"/>
    <property type="match status" value="1"/>
</dbReference>
<dbReference type="Pfam" id="PF04827">
    <property type="entry name" value="Plant_tran"/>
    <property type="match status" value="1"/>
</dbReference>
<keyword evidence="2" id="KW-1185">Reference proteome</keyword>
<comment type="caution">
    <text evidence="1">The sequence shown here is derived from an EMBL/GenBank/DDBJ whole genome shotgun (WGS) entry which is preliminary data.</text>
</comment>
<dbReference type="PANTHER" id="PTHR47150">
    <property type="entry name" value="OS12G0169200 PROTEIN"/>
    <property type="match status" value="1"/>
</dbReference>
<evidence type="ECO:0000313" key="2">
    <source>
        <dbReference type="Proteomes" id="UP001152523"/>
    </source>
</evidence>
<organism evidence="1 2">
    <name type="scientific">Cuscuta epithymum</name>
    <dbReference type="NCBI Taxonomy" id="186058"/>
    <lineage>
        <taxon>Eukaryota</taxon>
        <taxon>Viridiplantae</taxon>
        <taxon>Streptophyta</taxon>
        <taxon>Embryophyta</taxon>
        <taxon>Tracheophyta</taxon>
        <taxon>Spermatophyta</taxon>
        <taxon>Magnoliopsida</taxon>
        <taxon>eudicotyledons</taxon>
        <taxon>Gunneridae</taxon>
        <taxon>Pentapetalae</taxon>
        <taxon>asterids</taxon>
        <taxon>lamiids</taxon>
        <taxon>Solanales</taxon>
        <taxon>Convolvulaceae</taxon>
        <taxon>Cuscuteae</taxon>
        <taxon>Cuscuta</taxon>
        <taxon>Cuscuta subgen. Cuscuta</taxon>
    </lineage>
</organism>
<accession>A0AAV0EPL8</accession>
<dbReference type="EMBL" id="CAMAPF010000934">
    <property type="protein sequence ID" value="CAH9124441.1"/>
    <property type="molecule type" value="Genomic_DNA"/>
</dbReference>
<dbReference type="AlphaFoldDB" id="A0AAV0EPL8"/>
<protein>
    <recommendedName>
        <fullName evidence="3">DDE Tnp4 domain-containing protein</fullName>
    </recommendedName>
</protein>